<accession>A0ABS1T0U6</accession>
<dbReference type="InterPro" id="IPR025997">
    <property type="entry name" value="SBP_2_dom"/>
</dbReference>
<evidence type="ECO:0000256" key="4">
    <source>
        <dbReference type="SAM" id="SignalP"/>
    </source>
</evidence>
<evidence type="ECO:0000313" key="7">
    <source>
        <dbReference type="Proteomes" id="UP000604898"/>
    </source>
</evidence>
<comment type="subcellular location">
    <subcellularLocation>
        <location evidence="1">Cell envelope</location>
    </subcellularLocation>
</comment>
<dbReference type="PANTHER" id="PTHR46847">
    <property type="entry name" value="D-ALLOSE-BINDING PERIPLASMIC PROTEIN-RELATED"/>
    <property type="match status" value="1"/>
</dbReference>
<dbReference type="InterPro" id="IPR014301">
    <property type="entry name" value="TMAO_TorT"/>
</dbReference>
<feature type="signal peptide" evidence="4">
    <location>
        <begin position="1"/>
        <end position="24"/>
    </location>
</feature>
<evidence type="ECO:0000256" key="1">
    <source>
        <dbReference type="ARBA" id="ARBA00004196"/>
    </source>
</evidence>
<organism evidence="6 7">
    <name type="scientific">Shewanella schlegeliana</name>
    <dbReference type="NCBI Taxonomy" id="190308"/>
    <lineage>
        <taxon>Bacteria</taxon>
        <taxon>Pseudomonadati</taxon>
        <taxon>Pseudomonadota</taxon>
        <taxon>Gammaproteobacteria</taxon>
        <taxon>Alteromonadales</taxon>
        <taxon>Shewanellaceae</taxon>
        <taxon>Shewanella</taxon>
    </lineage>
</organism>
<comment type="similarity">
    <text evidence="2">Belongs to the bacterial solute-binding protein 2 family.</text>
</comment>
<dbReference type="NCBIfam" id="TIGR02955">
    <property type="entry name" value="TMAO_TorT"/>
    <property type="match status" value="1"/>
</dbReference>
<dbReference type="SUPFAM" id="SSF53822">
    <property type="entry name" value="Periplasmic binding protein-like I"/>
    <property type="match status" value="1"/>
</dbReference>
<evidence type="ECO:0000256" key="3">
    <source>
        <dbReference type="ARBA" id="ARBA00022729"/>
    </source>
</evidence>
<dbReference type="PANTHER" id="PTHR46847:SF1">
    <property type="entry name" value="D-ALLOSE-BINDING PERIPLASMIC PROTEIN-RELATED"/>
    <property type="match status" value="1"/>
</dbReference>
<proteinExistence type="inferred from homology"/>
<keyword evidence="7" id="KW-1185">Reference proteome</keyword>
<dbReference type="RefSeq" id="WP_202722655.1">
    <property type="nucleotide sequence ID" value="NZ_JAESVD010000008.1"/>
</dbReference>
<dbReference type="CDD" id="cd06306">
    <property type="entry name" value="PBP1_TorT-like"/>
    <property type="match status" value="1"/>
</dbReference>
<sequence length="354" mass="39486">MVKVLQQRLLLFVSLSLLALQVSATNTQPSWSLEQRTPYEEVLQQTKSLELTPLSTAQKTWRICALVPHLKDTYWTGINYGLVQQAKALNLKLELFEAGGYYAQDKQLSQLDNCMKHNFDAILLGGVRPDILDFYQAPINKPVIALVNRIKHPKVNTRVGVNWYQMGFMAGDFIKHQAKEPVTLALLTGPDKLGGSDYVEQGLSAALKDSFVSISAVHHADNNRNLYRDELEALLAEQTPDYILGSAVAIEAGVSILRQKQLTDKVKLISSYLSPAVLRGIYRGKVEFSNDDKVVLQGKLAIDITVRELEGAKAFGDIGPKIKTLYPQHISKDVLKTSLPPANYYPIYRVNTGY</sequence>
<evidence type="ECO:0000313" key="6">
    <source>
        <dbReference type="EMBL" id="MBL4914407.1"/>
    </source>
</evidence>
<name>A0ABS1T0U6_9GAMM</name>
<feature type="domain" description="Periplasmic binding protein" evidence="5">
    <location>
        <begin position="66"/>
        <end position="312"/>
    </location>
</feature>
<dbReference type="Gene3D" id="3.40.50.2300">
    <property type="match status" value="2"/>
</dbReference>
<reference evidence="6 7" key="1">
    <citation type="submission" date="2021-01" db="EMBL/GenBank/DDBJ databases">
        <title>Genome sequence of Shewanella schlegeliana JCM 11561.</title>
        <authorList>
            <person name="Zhang H."/>
            <person name="Li C."/>
        </authorList>
    </citation>
    <scope>NUCLEOTIDE SEQUENCE [LARGE SCALE GENOMIC DNA]</scope>
    <source>
        <strain evidence="6 7">JCM 11561</strain>
    </source>
</reference>
<dbReference type="Proteomes" id="UP000604898">
    <property type="component" value="Unassembled WGS sequence"/>
</dbReference>
<protein>
    <submittedName>
        <fullName evidence="6">TMAO reductase system periplasmic protein TorT</fullName>
    </submittedName>
</protein>
<dbReference type="NCBIfam" id="NF008185">
    <property type="entry name" value="PRK10936.1"/>
    <property type="match status" value="1"/>
</dbReference>
<gene>
    <name evidence="6" type="primary">torT</name>
    <name evidence="6" type="ORF">JMA39_14980</name>
</gene>
<dbReference type="EMBL" id="JAESVD010000008">
    <property type="protein sequence ID" value="MBL4914407.1"/>
    <property type="molecule type" value="Genomic_DNA"/>
</dbReference>
<comment type="caution">
    <text evidence="6">The sequence shown here is derived from an EMBL/GenBank/DDBJ whole genome shotgun (WGS) entry which is preliminary data.</text>
</comment>
<dbReference type="InterPro" id="IPR028082">
    <property type="entry name" value="Peripla_BP_I"/>
</dbReference>
<dbReference type="Pfam" id="PF13407">
    <property type="entry name" value="Peripla_BP_4"/>
    <property type="match status" value="1"/>
</dbReference>
<evidence type="ECO:0000256" key="2">
    <source>
        <dbReference type="ARBA" id="ARBA00007639"/>
    </source>
</evidence>
<feature type="chain" id="PRO_5046975350" evidence="4">
    <location>
        <begin position="25"/>
        <end position="354"/>
    </location>
</feature>
<keyword evidence="3 4" id="KW-0732">Signal</keyword>
<evidence type="ECO:0000259" key="5">
    <source>
        <dbReference type="Pfam" id="PF13407"/>
    </source>
</evidence>